<dbReference type="InterPro" id="IPR050708">
    <property type="entry name" value="T6SS_VgrG/RHS"/>
</dbReference>
<evidence type="ECO:0000259" key="1">
    <source>
        <dbReference type="Pfam" id="PF08239"/>
    </source>
</evidence>
<dbReference type="PANTHER" id="PTHR32305">
    <property type="match status" value="1"/>
</dbReference>
<protein>
    <submittedName>
        <fullName evidence="2">SH3 domain-containing protein</fullName>
    </submittedName>
</protein>
<organism evidence="2 3">
    <name type="scientific">Flammeovirga kamogawensis</name>
    <dbReference type="NCBI Taxonomy" id="373891"/>
    <lineage>
        <taxon>Bacteria</taxon>
        <taxon>Pseudomonadati</taxon>
        <taxon>Bacteroidota</taxon>
        <taxon>Cytophagia</taxon>
        <taxon>Cytophagales</taxon>
        <taxon>Flammeovirgaceae</taxon>
        <taxon>Flammeovirga</taxon>
    </lineage>
</organism>
<dbReference type="Pfam" id="PF08239">
    <property type="entry name" value="SH3_3"/>
    <property type="match status" value="1"/>
</dbReference>
<reference evidence="2 3" key="1">
    <citation type="submission" date="2021-05" db="EMBL/GenBank/DDBJ databases">
        <title>Comparative genomic studies on the polysaccharide-degrading batcterial strains of the Flammeovirga genus.</title>
        <authorList>
            <person name="Zewei F."/>
            <person name="Zheng Z."/>
            <person name="Yu L."/>
            <person name="Ruyue G."/>
            <person name="Yanhong M."/>
            <person name="Yuanyuan C."/>
            <person name="Jingyan G."/>
            <person name="Wenjun H."/>
        </authorList>
    </citation>
    <scope>NUCLEOTIDE SEQUENCE [LARGE SCALE GENOMIC DNA]</scope>
    <source>
        <strain evidence="2 3">YS10</strain>
        <plasmid evidence="2 3">p1</plasmid>
    </source>
</reference>
<geneLocation type="plasmid" evidence="2 3">
    <name>p1</name>
</geneLocation>
<dbReference type="EMBL" id="CP076130">
    <property type="protein sequence ID" value="QWG10696.1"/>
    <property type="molecule type" value="Genomic_DNA"/>
</dbReference>
<dbReference type="InterPro" id="IPR022385">
    <property type="entry name" value="Rhs_assc_core"/>
</dbReference>
<dbReference type="Gene3D" id="2.180.10.10">
    <property type="entry name" value="RHS repeat-associated core"/>
    <property type="match status" value="1"/>
</dbReference>
<dbReference type="NCBIfam" id="TIGR03696">
    <property type="entry name" value="Rhs_assc_core"/>
    <property type="match status" value="1"/>
</dbReference>
<dbReference type="Gene3D" id="2.30.30.40">
    <property type="entry name" value="SH3 Domains"/>
    <property type="match status" value="1"/>
</dbReference>
<dbReference type="InterPro" id="IPR003646">
    <property type="entry name" value="SH3-like_bac-type"/>
</dbReference>
<proteinExistence type="predicted"/>
<feature type="domain" description="SH3b" evidence="1">
    <location>
        <begin position="339"/>
        <end position="388"/>
    </location>
</feature>
<dbReference type="RefSeq" id="WP_144077186.1">
    <property type="nucleotide sequence ID" value="NZ_CP076130.1"/>
</dbReference>
<name>A0ABX8H466_9BACT</name>
<evidence type="ECO:0000313" key="3">
    <source>
        <dbReference type="Proteomes" id="UP000682802"/>
    </source>
</evidence>
<accession>A0ABX8H466</accession>
<sequence length="390" mass="43770">MATYSDTSRYSNQEILSPLQIAELPIYGSSRLGQYTPSVTIQSQLGLGHRRYELSNHLGNVLVTYSDAGHVLSYSDYYPFGLSITARSSGSEGYRYGFNGKENDTDLSSSQLIQDYGFRVYNPVIGKFLSVDPLTKSYPMLTPYQFASNMPIWAIDLDGLERLIYTKKRLYHEDINKKITWSVVANSGRLQWMNDVNSQDVKYDHDTHEGGGPIPEGSYFISLENSNERVSKGDKNLSNGLGWGKYGIRLDYNLFQAAKLKLFYNDRSGFYLHEDGNQNLEGGLGSGGCIACTKGGDILKVRDQLVEYQKSQFNAIDVVVDYDYKPDLNYKINTKSDPLNFRSSPGGKKIGTLEKDSYVIGTGNTRGKWTEVQNNDGKVGWVGTDYLKEE</sequence>
<evidence type="ECO:0000313" key="2">
    <source>
        <dbReference type="EMBL" id="QWG10696.1"/>
    </source>
</evidence>
<keyword evidence="2" id="KW-0614">Plasmid</keyword>
<dbReference type="Proteomes" id="UP000682802">
    <property type="component" value="Plasmid p1"/>
</dbReference>
<gene>
    <name evidence="2" type="ORF">KM029_25265</name>
</gene>
<dbReference type="PANTHER" id="PTHR32305:SF15">
    <property type="entry name" value="PROTEIN RHSA-RELATED"/>
    <property type="match status" value="1"/>
</dbReference>
<keyword evidence="3" id="KW-1185">Reference proteome</keyword>